<dbReference type="OrthoDB" id="10252446at2759"/>
<protein>
    <submittedName>
        <fullName evidence="3">Selenium-binding protein 1-like</fullName>
    </submittedName>
</protein>
<dbReference type="InParanoid" id="A0A1V9X2M8"/>
<accession>A0A1V9X2M8</accession>
<evidence type="ECO:0000313" key="3">
    <source>
        <dbReference type="EMBL" id="OQR67737.1"/>
    </source>
</evidence>
<dbReference type="InterPro" id="IPR008826">
    <property type="entry name" value="Se-bd"/>
</dbReference>
<dbReference type="SUPFAM" id="SSF75011">
    <property type="entry name" value="3-carboxy-cis,cis-mucoante lactonizing enzyme"/>
    <property type="match status" value="1"/>
</dbReference>
<reference evidence="3 4" key="1">
    <citation type="journal article" date="2017" name="Gigascience">
        <title>Draft genome of the honey bee ectoparasitic mite, Tropilaelaps mercedesae, is shaped by the parasitic life history.</title>
        <authorList>
            <person name="Dong X."/>
            <person name="Armstrong S.D."/>
            <person name="Xia D."/>
            <person name="Makepeace B.L."/>
            <person name="Darby A.C."/>
            <person name="Kadowaki T."/>
        </authorList>
    </citation>
    <scope>NUCLEOTIDE SEQUENCE [LARGE SCALE GENOMIC DNA]</scope>
    <source>
        <strain evidence="3">Wuxi-XJTLU</strain>
    </source>
</reference>
<dbReference type="Pfam" id="PF05694">
    <property type="entry name" value="SBP56"/>
    <property type="match status" value="1"/>
</dbReference>
<dbReference type="PANTHER" id="PTHR23300:SF0">
    <property type="entry name" value="METHANETHIOL OXIDASE"/>
    <property type="match status" value="1"/>
</dbReference>
<dbReference type="Proteomes" id="UP000192247">
    <property type="component" value="Unassembled WGS sequence"/>
</dbReference>
<evidence type="ECO:0000256" key="1">
    <source>
        <dbReference type="ARBA" id="ARBA00005606"/>
    </source>
</evidence>
<evidence type="ECO:0000313" key="4">
    <source>
        <dbReference type="Proteomes" id="UP000192247"/>
    </source>
</evidence>
<dbReference type="GO" id="GO:0008430">
    <property type="term" value="F:selenium binding"/>
    <property type="evidence" value="ECO:0007669"/>
    <property type="project" value="InterPro"/>
</dbReference>
<sequence>MATGETKGKCCGGGPGYPSPTAAMKGPREKFIYVLCIVPNKSRPDYLAVIDIDSGSENYLKVIHRSPLLHLGDEVHHMNWNSCSSCYNDPSKRRDKLILPCLLSDRIYTFDLAKDPLAPTLFSVVEPSEMAALDVSSPHTAHCLPGGDVLISTMGDKDRNGKGGFVLLDGKTFRPKTTAGHGATQAGLFGDRRTPFGIFESGFNPSHLAVGNGEKEKYGRNLHFWRWSTGELLQSVDLGTEGYMPLETRFLHNPEKAEGYVGCAITSAIFHFRRDAASGKWLASKVISIPASNVKGWCLPEMPAVITDIIISLDDRFLYFSCWLTGEVRQYNIKDSANPKLVGLCQMGGCIRGGVTLEDGSQPPQPRFAGRELRGGPQMLQLSLDGQRLYLTTSLFSRWDAQFYPDMITNGSMMVRLLVDTERGGLRIDDDFLVDFGDEPEGPVLAHEMRYPGGDCSSDIWL</sequence>
<dbReference type="PANTHER" id="PTHR23300">
    <property type="entry name" value="METHANETHIOL OXIDASE"/>
    <property type="match status" value="1"/>
</dbReference>
<dbReference type="FunCoup" id="A0A1V9X2M8">
    <property type="interactions" value="508"/>
</dbReference>
<evidence type="ECO:0000256" key="2">
    <source>
        <dbReference type="ARBA" id="ARBA00023266"/>
    </source>
</evidence>
<dbReference type="AlphaFoldDB" id="A0A1V9X2M8"/>
<keyword evidence="2" id="KW-0711">Selenium</keyword>
<name>A0A1V9X2M8_9ACAR</name>
<comment type="caution">
    <text evidence="3">The sequence shown here is derived from an EMBL/GenBank/DDBJ whole genome shotgun (WGS) entry which is preliminary data.</text>
</comment>
<dbReference type="STRING" id="418985.A0A1V9X2M8"/>
<proteinExistence type="inferred from homology"/>
<comment type="similarity">
    <text evidence="1">Belongs to the selenium-binding protein family.</text>
</comment>
<organism evidence="3 4">
    <name type="scientific">Tropilaelaps mercedesae</name>
    <dbReference type="NCBI Taxonomy" id="418985"/>
    <lineage>
        <taxon>Eukaryota</taxon>
        <taxon>Metazoa</taxon>
        <taxon>Ecdysozoa</taxon>
        <taxon>Arthropoda</taxon>
        <taxon>Chelicerata</taxon>
        <taxon>Arachnida</taxon>
        <taxon>Acari</taxon>
        <taxon>Parasitiformes</taxon>
        <taxon>Mesostigmata</taxon>
        <taxon>Gamasina</taxon>
        <taxon>Dermanyssoidea</taxon>
        <taxon>Laelapidae</taxon>
        <taxon>Tropilaelaps</taxon>
    </lineage>
</organism>
<dbReference type="EMBL" id="MNPL01027665">
    <property type="protein sequence ID" value="OQR67737.1"/>
    <property type="molecule type" value="Genomic_DNA"/>
</dbReference>
<keyword evidence="4" id="KW-1185">Reference proteome</keyword>
<gene>
    <name evidence="3" type="ORF">BIW11_13341</name>
</gene>